<comment type="caution">
    <text evidence="2">The sequence shown here is derived from an EMBL/GenBank/DDBJ whole genome shotgun (WGS) entry which is preliminary data.</text>
</comment>
<reference evidence="2 3" key="1">
    <citation type="submission" date="2017-02" db="EMBL/GenBank/DDBJ databases">
        <title>Genome sequence of Clostridium beijerinckii Br21.</title>
        <authorList>
            <person name="Fonseca B.C."/>
            <person name="Guazzaroni M.E."/>
            <person name="Riano-Pachon D.M."/>
            <person name="Reginatto V."/>
        </authorList>
    </citation>
    <scope>NUCLEOTIDE SEQUENCE [LARGE SCALE GENOMIC DNA]</scope>
    <source>
        <strain evidence="2 3">Br21</strain>
    </source>
</reference>
<dbReference type="Gene3D" id="3.30.950.30">
    <property type="entry name" value="Schlafen, AAA domain"/>
    <property type="match status" value="1"/>
</dbReference>
<evidence type="ECO:0000259" key="1">
    <source>
        <dbReference type="Pfam" id="PF03235"/>
    </source>
</evidence>
<dbReference type="InterPro" id="IPR004919">
    <property type="entry name" value="GmrSD_N"/>
</dbReference>
<sequence>MINGENIQRVYEWYINGKFLVNRKYQRKLVWTINEKRKFVDSITREYSVPLFLLAAVSKDNKTYYEIIDGMQRLDAIFSFIQGDVQLSDEFNGYFDLATMALTKQLMDEGKLSQKQPVLAREICTKIANYPLPFSITNFDDKHVEEIFRRINSNGRQLSHQDLRQAGAIGEFPNLVRKISSRIRRDYTITDILELSDMRKISLSNYKLNYGIDLSEVFWVKHGIITIKNMRESRDEELVAQILGYMIMGKDISPTSHALNIIYRNEEDPSNFAEEINSKIIRLGSKDIEDTFMKVMDEIDKILRIANKTYSGLLFKSEGKAKVRSFQVIFLVLYKLMQEDKIVSNYDGLIRKLNDLGSTELKDLGENDWDKEKREEKILAVMGIISSYFKVVVKTEDIQNEWVEKLENMLIQSNIEQQMFDFKIGLYNIKKEVQYNDKCLKKIIKTLTAMANTKPGKVGYVFLGIADNSSDSELYKNIYSSEAIEFNDFYITGIKDEAVKSSITLDKYWCKIREAIDKEPIDDLTKSYILRNMKQINYKNKCLIVFENTIIDKPCIYDGNYYERNGNSVVKIEVGSEKFIDLMKRIYSK</sequence>
<dbReference type="PANTHER" id="PTHR39639:SF1">
    <property type="entry name" value="DUF262 DOMAIN-CONTAINING PROTEIN"/>
    <property type="match status" value="1"/>
</dbReference>
<evidence type="ECO:0000313" key="2">
    <source>
        <dbReference type="EMBL" id="OOP72601.1"/>
    </source>
</evidence>
<dbReference type="PANTHER" id="PTHR39639">
    <property type="entry name" value="CHROMOSOME 16, WHOLE GENOME SHOTGUN SEQUENCE"/>
    <property type="match status" value="1"/>
</dbReference>
<accession>A0A1S9N5E1</accession>
<name>A0A1S9N5E1_CLOBE</name>
<proteinExistence type="predicted"/>
<dbReference type="InterPro" id="IPR038461">
    <property type="entry name" value="Schlafen_AlbA_2_dom_sf"/>
</dbReference>
<gene>
    <name evidence="2" type="ORF">CBEIBR21_15195</name>
</gene>
<feature type="domain" description="GmrSD restriction endonucleases N-terminal" evidence="1">
    <location>
        <begin position="20"/>
        <end position="166"/>
    </location>
</feature>
<organism evidence="2 3">
    <name type="scientific">Clostridium beijerinckii</name>
    <name type="common">Clostridium MP</name>
    <dbReference type="NCBI Taxonomy" id="1520"/>
    <lineage>
        <taxon>Bacteria</taxon>
        <taxon>Bacillati</taxon>
        <taxon>Bacillota</taxon>
        <taxon>Clostridia</taxon>
        <taxon>Eubacteriales</taxon>
        <taxon>Clostridiaceae</taxon>
        <taxon>Clostridium</taxon>
    </lineage>
</organism>
<dbReference type="Proteomes" id="UP000190959">
    <property type="component" value="Unassembled WGS sequence"/>
</dbReference>
<evidence type="ECO:0000313" key="3">
    <source>
        <dbReference type="Proteomes" id="UP000190959"/>
    </source>
</evidence>
<dbReference type="Pfam" id="PF03235">
    <property type="entry name" value="GmrSD_N"/>
    <property type="match status" value="1"/>
</dbReference>
<dbReference type="EMBL" id="MWMH01000005">
    <property type="protein sequence ID" value="OOP72601.1"/>
    <property type="molecule type" value="Genomic_DNA"/>
</dbReference>
<protein>
    <recommendedName>
        <fullName evidence="1">GmrSD restriction endonucleases N-terminal domain-containing protein</fullName>
    </recommendedName>
</protein>
<dbReference type="AlphaFoldDB" id="A0A1S9N5E1"/>